<reference evidence="2 3" key="1">
    <citation type="submission" date="2024-07" db="EMBL/GenBank/DDBJ databases">
        <title>Section-level genome sequencing and comparative genomics of Aspergillus sections Usti and Cavernicolus.</title>
        <authorList>
            <consortium name="Lawrence Berkeley National Laboratory"/>
            <person name="Nybo J.L."/>
            <person name="Vesth T.C."/>
            <person name="Theobald S."/>
            <person name="Frisvad J.C."/>
            <person name="Larsen T.O."/>
            <person name="Kjaerboelling I."/>
            <person name="Rothschild-Mancinelli K."/>
            <person name="Lyhne E.K."/>
            <person name="Kogle M.E."/>
            <person name="Barry K."/>
            <person name="Clum A."/>
            <person name="Na H."/>
            <person name="Ledsgaard L."/>
            <person name="Lin J."/>
            <person name="Lipzen A."/>
            <person name="Kuo A."/>
            <person name="Riley R."/>
            <person name="Mondo S."/>
            <person name="Labutti K."/>
            <person name="Haridas S."/>
            <person name="Pangalinan J."/>
            <person name="Salamov A.A."/>
            <person name="Simmons B.A."/>
            <person name="Magnuson J.K."/>
            <person name="Chen J."/>
            <person name="Drula E."/>
            <person name="Henrissat B."/>
            <person name="Wiebenga A."/>
            <person name="Lubbers R.J."/>
            <person name="Gomes A.C."/>
            <person name="Makela M.R."/>
            <person name="Stajich J."/>
            <person name="Grigoriev I.V."/>
            <person name="Mortensen U.H."/>
            <person name="De Vries R.P."/>
            <person name="Baker S.E."/>
            <person name="Andersen M.R."/>
        </authorList>
    </citation>
    <scope>NUCLEOTIDE SEQUENCE [LARGE SCALE GENOMIC DNA]</scope>
    <source>
        <strain evidence="2 3">CBS 588.65</strain>
    </source>
</reference>
<dbReference type="CDD" id="cd00077">
    <property type="entry name" value="HDc"/>
    <property type="match status" value="1"/>
</dbReference>
<comment type="caution">
    <text evidence="2">The sequence shown here is derived from an EMBL/GenBank/DDBJ whole genome shotgun (WGS) entry which is preliminary data.</text>
</comment>
<dbReference type="EMBL" id="JBFXLT010000053">
    <property type="protein sequence ID" value="KAL2811867.1"/>
    <property type="molecule type" value="Genomic_DNA"/>
</dbReference>
<dbReference type="Gene3D" id="1.10.3210.10">
    <property type="entry name" value="Hypothetical protein af1432"/>
    <property type="match status" value="1"/>
</dbReference>
<accession>A0ABR4H8T1</accession>
<dbReference type="InterPro" id="IPR006674">
    <property type="entry name" value="HD_domain"/>
</dbReference>
<evidence type="ECO:0000313" key="3">
    <source>
        <dbReference type="Proteomes" id="UP001610334"/>
    </source>
</evidence>
<feature type="domain" description="HD" evidence="1">
    <location>
        <begin position="34"/>
        <end position="115"/>
    </location>
</feature>
<dbReference type="Proteomes" id="UP001610334">
    <property type="component" value="Unassembled WGS sequence"/>
</dbReference>
<name>A0ABR4H8T1_9EURO</name>
<dbReference type="InterPro" id="IPR003607">
    <property type="entry name" value="HD/PDEase_dom"/>
</dbReference>
<protein>
    <recommendedName>
        <fullName evidence="1">HD domain-containing protein</fullName>
    </recommendedName>
</protein>
<evidence type="ECO:0000313" key="2">
    <source>
        <dbReference type="EMBL" id="KAL2811867.1"/>
    </source>
</evidence>
<sequence>MPLPTPQETISLLFSFITAQGNKSYLGERISQLSHSLQCAHLAHCDPHYHYDPEVILAALLHDVGRFIPDAESMPPMIAPDGAYIGRASHEVLGERYLRQLGFSEKVCQLVGAHVVAKRFLTATEEGYYEGLSETSKRTLVYQGGSFTQEQVSEARKDPWLECKLAVRRWDDQAKDPEREVPGLDAYEDVAVSCLIKSRSQVTVLFREYPLPRKAVLIISLPETLFVDSVRSGVLPRIQRDTDWIVEPFHHAKCSNRPHVEEKVLEQLEQRGIQVVKLSADNSGEHSRYLHKETCDSISRLPPVDVTSRSQIVLQSALSLLCEGKAMFAYLSLATGLRGPALSDLLECVKDRLDTLDAVVAVTAECSQEKDDTGRTVFDAVLALAAN</sequence>
<gene>
    <name evidence="2" type="ORF">BJX63DRAFT_433045</name>
</gene>
<dbReference type="SUPFAM" id="SSF109604">
    <property type="entry name" value="HD-domain/PDEase-like"/>
    <property type="match status" value="1"/>
</dbReference>
<dbReference type="InterPro" id="IPR052567">
    <property type="entry name" value="OP_Dioxygenase"/>
</dbReference>
<evidence type="ECO:0000259" key="1">
    <source>
        <dbReference type="Pfam" id="PF01966"/>
    </source>
</evidence>
<dbReference type="PANTHER" id="PTHR40202">
    <property type="match status" value="1"/>
</dbReference>
<dbReference type="Pfam" id="PF01966">
    <property type="entry name" value="HD"/>
    <property type="match status" value="1"/>
</dbReference>
<organism evidence="2 3">
    <name type="scientific">Aspergillus granulosus</name>
    <dbReference type="NCBI Taxonomy" id="176169"/>
    <lineage>
        <taxon>Eukaryota</taxon>
        <taxon>Fungi</taxon>
        <taxon>Dikarya</taxon>
        <taxon>Ascomycota</taxon>
        <taxon>Pezizomycotina</taxon>
        <taxon>Eurotiomycetes</taxon>
        <taxon>Eurotiomycetidae</taxon>
        <taxon>Eurotiales</taxon>
        <taxon>Aspergillaceae</taxon>
        <taxon>Aspergillus</taxon>
        <taxon>Aspergillus subgen. Nidulantes</taxon>
    </lineage>
</organism>
<dbReference type="PANTHER" id="PTHR40202:SF1">
    <property type="entry name" value="HD DOMAIN-CONTAINING PROTEIN"/>
    <property type="match status" value="1"/>
</dbReference>
<keyword evidence="3" id="KW-1185">Reference proteome</keyword>
<proteinExistence type="predicted"/>